<keyword evidence="5" id="KW-0472">Membrane</keyword>
<evidence type="ECO:0000256" key="6">
    <source>
        <dbReference type="ARBA" id="ARBA00040778"/>
    </source>
</evidence>
<evidence type="ECO:0000256" key="2">
    <source>
        <dbReference type="ARBA" id="ARBA00008444"/>
    </source>
</evidence>
<evidence type="ECO:0000256" key="3">
    <source>
        <dbReference type="ARBA" id="ARBA00022692"/>
    </source>
</evidence>
<protein>
    <recommendedName>
        <fullName evidence="6">Complex I assembly factor TIMMDC1, mitochondrial</fullName>
    </recommendedName>
    <alternativeName>
        <fullName evidence="7">Translocase of inner mitochondrial membrane domain-containing protein 1</fullName>
    </alternativeName>
</protein>
<dbReference type="PANTHER" id="PTHR13002:SF1">
    <property type="entry name" value="COMPLEX I ASSEMBLY FACTOR TIMMDC1, MITOCHONDRIAL"/>
    <property type="match status" value="1"/>
</dbReference>
<proteinExistence type="evidence at transcript level"/>
<feature type="compositionally biased region" description="Polar residues" evidence="8">
    <location>
        <begin position="344"/>
        <end position="354"/>
    </location>
</feature>
<evidence type="ECO:0000256" key="1">
    <source>
        <dbReference type="ARBA" id="ARBA00004141"/>
    </source>
</evidence>
<dbReference type="GO" id="GO:0016020">
    <property type="term" value="C:membrane"/>
    <property type="evidence" value="ECO:0007669"/>
    <property type="project" value="UniProtKB-SubCell"/>
</dbReference>
<feature type="region of interest" description="Disordered" evidence="8">
    <location>
        <begin position="314"/>
        <end position="354"/>
    </location>
</feature>
<dbReference type="GO" id="GO:0005739">
    <property type="term" value="C:mitochondrion"/>
    <property type="evidence" value="ECO:0007669"/>
    <property type="project" value="TreeGrafter"/>
</dbReference>
<evidence type="ECO:0000256" key="8">
    <source>
        <dbReference type="SAM" id="MobiDB-lite"/>
    </source>
</evidence>
<accession>A0A4Y7M0N5</accession>
<organism evidence="9">
    <name type="scientific">Ceriodaphnia reticulata</name>
    <dbReference type="NCBI Taxonomy" id="302197"/>
    <lineage>
        <taxon>Eukaryota</taxon>
        <taxon>Metazoa</taxon>
        <taxon>Ecdysozoa</taxon>
        <taxon>Arthropoda</taxon>
        <taxon>Crustacea</taxon>
        <taxon>Branchiopoda</taxon>
        <taxon>Diplostraca</taxon>
        <taxon>Cladocera</taxon>
        <taxon>Anomopoda</taxon>
        <taxon>Daphniidae</taxon>
        <taxon>Ceriodaphnia</taxon>
    </lineage>
</organism>
<evidence type="ECO:0000256" key="7">
    <source>
        <dbReference type="ARBA" id="ARBA00041344"/>
    </source>
</evidence>
<keyword evidence="4" id="KW-1133">Transmembrane helix</keyword>
<evidence type="ECO:0000313" key="9">
    <source>
        <dbReference type="EMBL" id="SVE73253.1"/>
    </source>
</evidence>
<name>A0A4Y7M0N5_9CRUS</name>
<keyword evidence="3" id="KW-0812">Transmembrane</keyword>
<dbReference type="AlphaFoldDB" id="A0A4Y7M0N5"/>
<dbReference type="Pfam" id="PF02466">
    <property type="entry name" value="Tim17"/>
    <property type="match status" value="1"/>
</dbReference>
<feature type="compositionally biased region" description="Basic and acidic residues" evidence="8">
    <location>
        <begin position="328"/>
        <end position="341"/>
    </location>
</feature>
<comment type="similarity">
    <text evidence="2">Belongs to the Tim17/Tim22/Tim23 family.</text>
</comment>
<sequence length="354" mass="38930">MHVDMLWNFFLQMPAPVVNVEMNFCVVFNGSLQKSKNEVFNGSVTVVFSSRQGAENFMTLENVKYMDNTVIRMWQSPTAQKLAEQANKVVSTETGWDRLKSIFRTEYHSNLANIEFNAISPELDGVLSAASVGTLIGFFIGALPASRAEYEDFITNNKATKFQSHFEAKTKLQHNVTQAMAIAGWRVAWRLGLFTGAYMFFTTAVSVYRNKTSVYEFAAGGLLAGSMYKLPMGPKAMCSGGLAGAALGTLAGGISVGIMKLTGTTTEDIRYWKKGWREAEMREITSITNPNRAKAAGHLAVAHEIEMARRAGLLDMANEEESGAPGKDVQETEGEKEKTTKNESPNNTSETLPR</sequence>
<dbReference type="EMBL" id="LR003634">
    <property type="protein sequence ID" value="SVE73253.1"/>
    <property type="molecule type" value="mRNA"/>
</dbReference>
<comment type="subcellular location">
    <subcellularLocation>
        <location evidence="1">Membrane</location>
        <topology evidence="1">Multi-pass membrane protein</topology>
    </subcellularLocation>
</comment>
<dbReference type="InterPro" id="IPR055299">
    <property type="entry name" value="TIMMDC1"/>
</dbReference>
<evidence type="ECO:0000256" key="4">
    <source>
        <dbReference type="ARBA" id="ARBA00022989"/>
    </source>
</evidence>
<gene>
    <name evidence="9" type="primary">EOG090X0FS6</name>
</gene>
<dbReference type="PANTHER" id="PTHR13002">
    <property type="entry name" value="C3ORF1 PROTEIN-RELATED"/>
    <property type="match status" value="1"/>
</dbReference>
<evidence type="ECO:0000256" key="5">
    <source>
        <dbReference type="ARBA" id="ARBA00023136"/>
    </source>
</evidence>
<dbReference type="GO" id="GO:0032981">
    <property type="term" value="P:mitochondrial respiratory chain complex I assembly"/>
    <property type="evidence" value="ECO:0007669"/>
    <property type="project" value="InterPro"/>
</dbReference>
<reference evidence="9" key="1">
    <citation type="submission" date="2018-08" db="EMBL/GenBank/DDBJ databases">
        <authorList>
            <person name="Cornetti L."/>
        </authorList>
    </citation>
    <scope>NUCLEOTIDE SEQUENCE</scope>
    <source>
        <strain evidence="9">OM-SAIQ-clone2</strain>
    </source>
</reference>